<feature type="domain" description="Pyrrolo-quinoline quinone repeat" evidence="2">
    <location>
        <begin position="215"/>
        <end position="293"/>
    </location>
</feature>
<evidence type="ECO:0000256" key="1">
    <source>
        <dbReference type="SAM" id="SignalP"/>
    </source>
</evidence>
<dbReference type="SUPFAM" id="SSF50998">
    <property type="entry name" value="Quinoprotein alcohol dehydrogenase-like"/>
    <property type="match status" value="1"/>
</dbReference>
<keyword evidence="1" id="KW-0732">Signal</keyword>
<dbReference type="InterPro" id="IPR015943">
    <property type="entry name" value="WD40/YVTN_repeat-like_dom_sf"/>
</dbReference>
<feature type="chain" id="PRO_5035319034" description="Pyrrolo-quinoline quinone repeat domain-containing protein" evidence="1">
    <location>
        <begin position="23"/>
        <end position="379"/>
    </location>
</feature>
<dbReference type="InterPro" id="IPR002372">
    <property type="entry name" value="PQQ_rpt_dom"/>
</dbReference>
<proteinExistence type="predicted"/>
<dbReference type="EMBL" id="BONY01000078">
    <property type="protein sequence ID" value="GIH09848.1"/>
    <property type="molecule type" value="Genomic_DNA"/>
</dbReference>
<evidence type="ECO:0000313" key="3">
    <source>
        <dbReference type="EMBL" id="GIH09848.1"/>
    </source>
</evidence>
<dbReference type="GO" id="GO:1902929">
    <property type="term" value="C:plasma membrane of growing cell tip"/>
    <property type="evidence" value="ECO:0007669"/>
    <property type="project" value="TreeGrafter"/>
</dbReference>
<comment type="caution">
    <text evidence="3">The sequence shown here is derived from an EMBL/GenBank/DDBJ whole genome shotgun (WGS) entry which is preliminary data.</text>
</comment>
<dbReference type="PANTHER" id="PTHR31778">
    <property type="entry name" value="BUD SITE SELECTION PROTEIN RAX2"/>
    <property type="match status" value="1"/>
</dbReference>
<evidence type="ECO:0000259" key="2">
    <source>
        <dbReference type="Pfam" id="PF13360"/>
    </source>
</evidence>
<organism evidence="3 4">
    <name type="scientific">Rhizocola hellebori</name>
    <dbReference type="NCBI Taxonomy" id="1392758"/>
    <lineage>
        <taxon>Bacteria</taxon>
        <taxon>Bacillati</taxon>
        <taxon>Actinomycetota</taxon>
        <taxon>Actinomycetes</taxon>
        <taxon>Micromonosporales</taxon>
        <taxon>Micromonosporaceae</taxon>
        <taxon>Rhizocola</taxon>
    </lineage>
</organism>
<gene>
    <name evidence="3" type="ORF">Rhe02_79150</name>
</gene>
<dbReference type="InterPro" id="IPR013431">
    <property type="entry name" value="Delta_60_rpt"/>
</dbReference>
<feature type="signal peptide" evidence="1">
    <location>
        <begin position="1"/>
        <end position="22"/>
    </location>
</feature>
<dbReference type="AlphaFoldDB" id="A0A8J3QI78"/>
<dbReference type="Proteomes" id="UP000612899">
    <property type="component" value="Unassembled WGS sequence"/>
</dbReference>
<dbReference type="Gene3D" id="2.130.10.10">
    <property type="entry name" value="YVTN repeat-like/Quinoprotein amine dehydrogenase"/>
    <property type="match status" value="1"/>
</dbReference>
<dbReference type="InterPro" id="IPR011047">
    <property type="entry name" value="Quinoprotein_ADH-like_sf"/>
</dbReference>
<keyword evidence="4" id="KW-1185">Reference proteome</keyword>
<name>A0A8J3QI78_9ACTN</name>
<dbReference type="Pfam" id="PF17164">
    <property type="entry name" value="DUF5122"/>
    <property type="match status" value="1"/>
</dbReference>
<sequence length="379" mass="38819">MRRLLTLAATAVALALPGTAYAVPVSPVPMPSATFDGPVRTAVYWGHVIYVAGDFSSATVNGIKFSRGRLAALDARNGALLSWKPTANALVTSIAVDATGVYIAGDFTSVNGVKRDSLAKLDPGTGALRTTFSHTISGAAKAIATGHGRVYLGGSLTRVDGYTRNRVAAFDALTGALDQSWAPVADDSVLAILPTADSVFLGGRFGSVNGASSTQKLAAVTPDSGRVLTSFASKVFAMIHDLALAGGVLYAGIDGSGGRAMAIDAATGDAKWTITTDGDVQAIAVLEDVVYLGGHFDNVCKSTNVGNKGVCLDGSTRRIKLAAVDLNGALLPWTANGNGSVGVHTLIADDAHGQLSAGGEFSVINGVEQRRFALFNLPL</sequence>
<reference evidence="3" key="1">
    <citation type="submission" date="2021-01" db="EMBL/GenBank/DDBJ databases">
        <title>Whole genome shotgun sequence of Rhizocola hellebori NBRC 109834.</title>
        <authorList>
            <person name="Komaki H."/>
            <person name="Tamura T."/>
        </authorList>
    </citation>
    <scope>NUCLEOTIDE SEQUENCE</scope>
    <source>
        <strain evidence="3">NBRC 109834</strain>
    </source>
</reference>
<dbReference type="RefSeq" id="WP_203913577.1">
    <property type="nucleotide sequence ID" value="NZ_BONY01000078.1"/>
</dbReference>
<accession>A0A8J3QI78</accession>
<protein>
    <recommendedName>
        <fullName evidence="2">Pyrrolo-quinoline quinone repeat domain-containing protein</fullName>
    </recommendedName>
</protein>
<dbReference type="PANTHER" id="PTHR31778:SF2">
    <property type="entry name" value="BUD SITE SELECTION PROTEIN RAX2"/>
    <property type="match status" value="1"/>
</dbReference>
<dbReference type="Pfam" id="PF13360">
    <property type="entry name" value="PQQ_2"/>
    <property type="match status" value="1"/>
</dbReference>
<evidence type="ECO:0000313" key="4">
    <source>
        <dbReference type="Proteomes" id="UP000612899"/>
    </source>
</evidence>